<sequence>MCICDGRLAVKQKTKKFNFSYLLYVDMPTLLLPTCEMHEQYPVASQSIVLSKQHTKTARRGVLANRLLPERAAISMSSNTNLHEYPVKHVQILYPIKPKFM</sequence>
<gene>
    <name evidence="1" type="ORF">HNQ38_000481</name>
</gene>
<accession>A0A7W8BYP8</accession>
<keyword evidence="2" id="KW-1185">Reference proteome</keyword>
<dbReference type="Proteomes" id="UP000539075">
    <property type="component" value="Unassembled WGS sequence"/>
</dbReference>
<evidence type="ECO:0000313" key="2">
    <source>
        <dbReference type="Proteomes" id="UP000539075"/>
    </source>
</evidence>
<evidence type="ECO:0000313" key="1">
    <source>
        <dbReference type="EMBL" id="MBB5142418.1"/>
    </source>
</evidence>
<proteinExistence type="predicted"/>
<organism evidence="1 2">
    <name type="scientific">Desulfovibrio intestinalis</name>
    <dbReference type="NCBI Taxonomy" id="58621"/>
    <lineage>
        <taxon>Bacteria</taxon>
        <taxon>Pseudomonadati</taxon>
        <taxon>Thermodesulfobacteriota</taxon>
        <taxon>Desulfovibrionia</taxon>
        <taxon>Desulfovibrionales</taxon>
        <taxon>Desulfovibrionaceae</taxon>
        <taxon>Desulfovibrio</taxon>
    </lineage>
</organism>
<reference evidence="1 2" key="1">
    <citation type="submission" date="2020-08" db="EMBL/GenBank/DDBJ databases">
        <title>Genomic Encyclopedia of Type Strains, Phase IV (KMG-IV): sequencing the most valuable type-strain genomes for metagenomic binning, comparative biology and taxonomic classification.</title>
        <authorList>
            <person name="Goeker M."/>
        </authorList>
    </citation>
    <scope>NUCLEOTIDE SEQUENCE [LARGE SCALE GENOMIC DNA]</scope>
    <source>
        <strain evidence="1 2">DSM 11275</strain>
    </source>
</reference>
<dbReference type="AlphaFoldDB" id="A0A7W8BYP8"/>
<comment type="caution">
    <text evidence="1">The sequence shown here is derived from an EMBL/GenBank/DDBJ whole genome shotgun (WGS) entry which is preliminary data.</text>
</comment>
<name>A0A7W8BYP8_9BACT</name>
<protein>
    <submittedName>
        <fullName evidence="1">Uncharacterized protein</fullName>
    </submittedName>
</protein>
<dbReference type="EMBL" id="JACHGO010000001">
    <property type="protein sequence ID" value="MBB5142418.1"/>
    <property type="molecule type" value="Genomic_DNA"/>
</dbReference>